<gene>
    <name evidence="1" type="ORF">S01H1_79947</name>
</gene>
<dbReference type="AlphaFoldDB" id="X0Y9V5"/>
<feature type="non-terminal residue" evidence="1">
    <location>
        <position position="1"/>
    </location>
</feature>
<reference evidence="1" key="1">
    <citation type="journal article" date="2014" name="Front. Microbiol.">
        <title>High frequency of phylogenetically diverse reductive dehalogenase-homologous genes in deep subseafloor sedimentary metagenomes.</title>
        <authorList>
            <person name="Kawai M."/>
            <person name="Futagami T."/>
            <person name="Toyoda A."/>
            <person name="Takaki Y."/>
            <person name="Nishi S."/>
            <person name="Hori S."/>
            <person name="Arai W."/>
            <person name="Tsubouchi T."/>
            <person name="Morono Y."/>
            <person name="Uchiyama I."/>
            <person name="Ito T."/>
            <person name="Fujiyama A."/>
            <person name="Inagaki F."/>
            <person name="Takami H."/>
        </authorList>
    </citation>
    <scope>NUCLEOTIDE SEQUENCE</scope>
    <source>
        <strain evidence="1">Expedition CK06-06</strain>
    </source>
</reference>
<comment type="caution">
    <text evidence="1">The sequence shown here is derived from an EMBL/GenBank/DDBJ whole genome shotgun (WGS) entry which is preliminary data.</text>
</comment>
<sequence>DPWNMPADFPPRSTQGTRLYNWFKDNENVFLMVCGHYWQAARRADPTTAGDADQDGRCDDSATGCIDALVSDYQNMASGGNGWLRLMTFSPNDDRIRVRTYSTTLDAYIEECDYTDSVNCSCSLVDNRWVCGPACDCVTHPDHAAGATQNDFYIDYEMQGGPSFVQIGADQTDVASGSRVCVDWPGRMPGANYEWFVDVDDGNSLTRGPRWTFTSDGSCSGDA</sequence>
<dbReference type="EMBL" id="BARS01053941">
    <property type="protein sequence ID" value="GAG44072.1"/>
    <property type="molecule type" value="Genomic_DNA"/>
</dbReference>
<accession>X0Y9V5</accession>
<feature type="non-terminal residue" evidence="1">
    <location>
        <position position="223"/>
    </location>
</feature>
<proteinExistence type="predicted"/>
<protein>
    <submittedName>
        <fullName evidence="1">Uncharacterized protein</fullName>
    </submittedName>
</protein>
<evidence type="ECO:0000313" key="1">
    <source>
        <dbReference type="EMBL" id="GAG44072.1"/>
    </source>
</evidence>
<organism evidence="1">
    <name type="scientific">marine sediment metagenome</name>
    <dbReference type="NCBI Taxonomy" id="412755"/>
    <lineage>
        <taxon>unclassified sequences</taxon>
        <taxon>metagenomes</taxon>
        <taxon>ecological metagenomes</taxon>
    </lineage>
</organism>
<name>X0Y9V5_9ZZZZ</name>